<dbReference type="AlphaFoldDB" id="A0A5B0NRK9"/>
<feature type="compositionally biased region" description="Low complexity" evidence="1">
    <location>
        <begin position="1"/>
        <end position="10"/>
    </location>
</feature>
<reference evidence="2 3" key="1">
    <citation type="submission" date="2019-05" db="EMBL/GenBank/DDBJ databases">
        <title>Emergence of the Ug99 lineage of the wheat stem rust pathogen through somatic hybridization.</title>
        <authorList>
            <person name="Li F."/>
            <person name="Upadhyaya N.M."/>
            <person name="Sperschneider J."/>
            <person name="Matny O."/>
            <person name="Nguyen-Phuc H."/>
            <person name="Mago R."/>
            <person name="Raley C."/>
            <person name="Miller M.E."/>
            <person name="Silverstein K.A.T."/>
            <person name="Henningsen E."/>
            <person name="Hirsch C.D."/>
            <person name="Visser B."/>
            <person name="Pretorius Z.A."/>
            <person name="Steffenson B.J."/>
            <person name="Schwessinger B."/>
            <person name="Dodds P.N."/>
            <person name="Figueroa M."/>
        </authorList>
    </citation>
    <scope>NUCLEOTIDE SEQUENCE [LARGE SCALE GENOMIC DNA]</scope>
    <source>
        <strain evidence="2 3">Ug99</strain>
    </source>
</reference>
<dbReference type="EMBL" id="VDEP01000381">
    <property type="protein sequence ID" value="KAA1091875.1"/>
    <property type="molecule type" value="Genomic_DNA"/>
</dbReference>
<proteinExistence type="predicted"/>
<evidence type="ECO:0000313" key="3">
    <source>
        <dbReference type="Proteomes" id="UP000325313"/>
    </source>
</evidence>
<name>A0A5B0NRK9_PUCGR</name>
<sequence length="133" mass="14361">MAMDDSMDSPPDSPTLFGIHRDSKLPLRPTQDSVPADPPRPHNSRPAGSQTFVPMRPIEIDTLFGGNLMESKAIGLGYPWGYPDTRQVWGEKRPSAAESVPPGGYPLTLGGIRQRIAGIRNGYPTAISSCDVC</sequence>
<protein>
    <submittedName>
        <fullName evidence="2">DASH complex subunit ask1</fullName>
    </submittedName>
</protein>
<feature type="region of interest" description="Disordered" evidence="1">
    <location>
        <begin position="1"/>
        <end position="53"/>
    </location>
</feature>
<gene>
    <name evidence="2" type="primary">ASK1_3</name>
    <name evidence="2" type="ORF">PGTUg99_013882</name>
</gene>
<evidence type="ECO:0000256" key="1">
    <source>
        <dbReference type="SAM" id="MobiDB-lite"/>
    </source>
</evidence>
<comment type="caution">
    <text evidence="2">The sequence shown here is derived from an EMBL/GenBank/DDBJ whole genome shotgun (WGS) entry which is preliminary data.</text>
</comment>
<accession>A0A5B0NRK9</accession>
<dbReference type="Proteomes" id="UP000325313">
    <property type="component" value="Unassembled WGS sequence"/>
</dbReference>
<evidence type="ECO:0000313" key="2">
    <source>
        <dbReference type="EMBL" id="KAA1091875.1"/>
    </source>
</evidence>
<organism evidence="2 3">
    <name type="scientific">Puccinia graminis f. sp. tritici</name>
    <dbReference type="NCBI Taxonomy" id="56615"/>
    <lineage>
        <taxon>Eukaryota</taxon>
        <taxon>Fungi</taxon>
        <taxon>Dikarya</taxon>
        <taxon>Basidiomycota</taxon>
        <taxon>Pucciniomycotina</taxon>
        <taxon>Pucciniomycetes</taxon>
        <taxon>Pucciniales</taxon>
        <taxon>Pucciniaceae</taxon>
        <taxon>Puccinia</taxon>
    </lineage>
</organism>